<evidence type="ECO:0000313" key="2">
    <source>
        <dbReference type="EMBL" id="GAF46550.1"/>
    </source>
</evidence>
<dbReference type="InterPro" id="IPR003346">
    <property type="entry name" value="Transposase_20"/>
</dbReference>
<evidence type="ECO:0000259" key="1">
    <source>
        <dbReference type="Pfam" id="PF02371"/>
    </source>
</evidence>
<name>X0R6I1_RHOWR</name>
<dbReference type="PANTHER" id="PTHR33055">
    <property type="entry name" value="TRANSPOSASE FOR INSERTION SEQUENCE ELEMENT IS1111A"/>
    <property type="match status" value="1"/>
</dbReference>
<dbReference type="EMBL" id="BAWF01000031">
    <property type="protein sequence ID" value="GAF46550.1"/>
    <property type="molecule type" value="Genomic_DNA"/>
</dbReference>
<feature type="domain" description="Transposase IS116/IS110/IS902 C-terminal" evidence="1">
    <location>
        <begin position="3"/>
        <end position="83"/>
    </location>
</feature>
<evidence type="ECO:0000313" key="3">
    <source>
        <dbReference type="Proteomes" id="UP000019491"/>
    </source>
</evidence>
<dbReference type="PANTHER" id="PTHR33055:SF16">
    <property type="entry name" value="TRANSPOSASE FOR INSERTION SEQUENCE ELEMENT IS1547"/>
    <property type="match status" value="1"/>
</dbReference>
<gene>
    <name evidence="2" type="ORF">RW1_031_01350</name>
</gene>
<dbReference type="GO" id="GO:0004803">
    <property type="term" value="F:transposase activity"/>
    <property type="evidence" value="ECO:0007669"/>
    <property type="project" value="InterPro"/>
</dbReference>
<dbReference type="AlphaFoldDB" id="X0R6I1"/>
<sequence length="162" mass="17481">MTELCGIATLTAGKIIARVGSVHRFRSATAFASYTGIALIEASSGDVVRHRLFRAGDRQLNCCLHTMAITQISRDTPGRAYYQRKRAAGKSHKEALRCLKTRLSNGVYLQFLRGRGDRAGGGPGGRPGAAISACADPAHQSLPGPTNPNLQRCRMMRLDTDL</sequence>
<dbReference type="GO" id="GO:0003677">
    <property type="term" value="F:DNA binding"/>
    <property type="evidence" value="ECO:0007669"/>
    <property type="project" value="InterPro"/>
</dbReference>
<protein>
    <recommendedName>
        <fullName evidence="1">Transposase IS116/IS110/IS902 C-terminal domain-containing protein</fullName>
    </recommendedName>
</protein>
<keyword evidence="3" id="KW-1185">Reference proteome</keyword>
<dbReference type="Pfam" id="PF02371">
    <property type="entry name" value="Transposase_20"/>
    <property type="match status" value="1"/>
</dbReference>
<accession>X0R6I1</accession>
<organism evidence="2 3">
    <name type="scientific">Rhodococcus wratislaviensis NBRC 100605</name>
    <dbReference type="NCBI Taxonomy" id="1219028"/>
    <lineage>
        <taxon>Bacteria</taxon>
        <taxon>Bacillati</taxon>
        <taxon>Actinomycetota</taxon>
        <taxon>Actinomycetes</taxon>
        <taxon>Mycobacteriales</taxon>
        <taxon>Nocardiaceae</taxon>
        <taxon>Rhodococcus</taxon>
    </lineage>
</organism>
<dbReference type="GO" id="GO:0006313">
    <property type="term" value="P:DNA transposition"/>
    <property type="evidence" value="ECO:0007669"/>
    <property type="project" value="InterPro"/>
</dbReference>
<dbReference type="RefSeq" id="WP_255221545.1">
    <property type="nucleotide sequence ID" value="NZ_BAWF01000031.1"/>
</dbReference>
<dbReference type="InterPro" id="IPR047650">
    <property type="entry name" value="Transpos_IS110"/>
</dbReference>
<proteinExistence type="predicted"/>
<reference evidence="2 3" key="1">
    <citation type="submission" date="2014-02" db="EMBL/GenBank/DDBJ databases">
        <title>Whole genome shotgun sequence of Rhodococcus wratislaviensis NBRC 100605.</title>
        <authorList>
            <person name="Hosoyama A."/>
            <person name="Tsuchikane K."/>
            <person name="Yoshida I."/>
            <person name="Ohji S."/>
            <person name="Ichikawa N."/>
            <person name="Yamazoe A."/>
            <person name="Fujita N."/>
        </authorList>
    </citation>
    <scope>NUCLEOTIDE SEQUENCE [LARGE SCALE GENOMIC DNA]</scope>
    <source>
        <strain evidence="2 3">NBRC 100605</strain>
    </source>
</reference>
<dbReference type="Proteomes" id="UP000019491">
    <property type="component" value="Unassembled WGS sequence"/>
</dbReference>
<comment type="caution">
    <text evidence="2">The sequence shown here is derived from an EMBL/GenBank/DDBJ whole genome shotgun (WGS) entry which is preliminary data.</text>
</comment>